<dbReference type="RefSeq" id="WP_240831560.1">
    <property type="nucleotide sequence ID" value="NZ_JAKWBL010000004.1"/>
</dbReference>
<dbReference type="NCBIfam" id="TIGR01764">
    <property type="entry name" value="excise"/>
    <property type="match status" value="1"/>
</dbReference>
<proteinExistence type="predicted"/>
<evidence type="ECO:0000313" key="3">
    <source>
        <dbReference type="Proteomes" id="UP001202248"/>
    </source>
</evidence>
<evidence type="ECO:0000259" key="1">
    <source>
        <dbReference type="Pfam" id="PF12728"/>
    </source>
</evidence>
<dbReference type="Proteomes" id="UP001202248">
    <property type="component" value="Unassembled WGS sequence"/>
</dbReference>
<dbReference type="Pfam" id="PF12728">
    <property type="entry name" value="HTH_17"/>
    <property type="match status" value="1"/>
</dbReference>
<sequence length="121" mass="14347">MSRIIIELEKEELRLLVEEAVQSVIEKNTTKEKPVDMPEILNVEQVCRLLNMKRSTLYQKTHKSEIPFSKKGKALYFNRSEIYQWLSEGRHLTEEEQMEAADLMLLQANKRRLNRMKNSPI</sequence>
<keyword evidence="3" id="KW-1185">Reference proteome</keyword>
<comment type="caution">
    <text evidence="2">The sequence shown here is derived from an EMBL/GenBank/DDBJ whole genome shotgun (WGS) entry which is preliminary data.</text>
</comment>
<organism evidence="2 3">
    <name type="scientific">Niabella ginsengisoli</name>
    <dbReference type="NCBI Taxonomy" id="522298"/>
    <lineage>
        <taxon>Bacteria</taxon>
        <taxon>Pseudomonadati</taxon>
        <taxon>Bacteroidota</taxon>
        <taxon>Chitinophagia</taxon>
        <taxon>Chitinophagales</taxon>
        <taxon>Chitinophagaceae</taxon>
        <taxon>Niabella</taxon>
    </lineage>
</organism>
<accession>A0ABS9SMF1</accession>
<protein>
    <submittedName>
        <fullName evidence="2">Helix-turn-helix domain-containing protein</fullName>
    </submittedName>
</protein>
<name>A0ABS9SMF1_9BACT</name>
<feature type="domain" description="Helix-turn-helix" evidence="1">
    <location>
        <begin position="41"/>
        <end position="89"/>
    </location>
</feature>
<evidence type="ECO:0000313" key="2">
    <source>
        <dbReference type="EMBL" id="MCH5599515.1"/>
    </source>
</evidence>
<reference evidence="2 3" key="1">
    <citation type="submission" date="2022-02" db="EMBL/GenBank/DDBJ databases">
        <authorList>
            <person name="Min J."/>
        </authorList>
    </citation>
    <scope>NUCLEOTIDE SEQUENCE [LARGE SCALE GENOMIC DNA]</scope>
    <source>
        <strain evidence="2 3">GR10-1</strain>
    </source>
</reference>
<dbReference type="InterPro" id="IPR041657">
    <property type="entry name" value="HTH_17"/>
</dbReference>
<dbReference type="InterPro" id="IPR010093">
    <property type="entry name" value="SinI_DNA-bd"/>
</dbReference>
<dbReference type="EMBL" id="JAKWBL010000004">
    <property type="protein sequence ID" value="MCH5599515.1"/>
    <property type="molecule type" value="Genomic_DNA"/>
</dbReference>
<gene>
    <name evidence="2" type="ORF">MKP09_17200</name>
</gene>